<organism evidence="1 2">
    <name type="scientific">Cryobacterium serini</name>
    <dbReference type="NCBI Taxonomy" id="1259201"/>
    <lineage>
        <taxon>Bacteria</taxon>
        <taxon>Bacillati</taxon>
        <taxon>Actinomycetota</taxon>
        <taxon>Actinomycetes</taxon>
        <taxon>Micrococcales</taxon>
        <taxon>Microbacteriaceae</taxon>
        <taxon>Cryobacterium</taxon>
    </lineage>
</organism>
<dbReference type="Proteomes" id="UP000297626">
    <property type="component" value="Unassembled WGS sequence"/>
</dbReference>
<dbReference type="AlphaFoldDB" id="A0A4R9BMC2"/>
<protein>
    <submittedName>
        <fullName evidence="1">Uncharacterized protein</fullName>
    </submittedName>
</protein>
<dbReference type="InterPro" id="IPR029032">
    <property type="entry name" value="AhpD-like"/>
</dbReference>
<keyword evidence="2" id="KW-1185">Reference proteome</keyword>
<reference evidence="1 2" key="1">
    <citation type="submission" date="2019-03" db="EMBL/GenBank/DDBJ databases">
        <title>Genomics of glacier-inhabiting Cryobacterium strains.</title>
        <authorList>
            <person name="Liu Q."/>
            <person name="Xin Y.-H."/>
        </authorList>
    </citation>
    <scope>NUCLEOTIDE SEQUENCE [LARGE SCALE GENOMIC DNA]</scope>
    <source>
        <strain evidence="1 2">Sr54</strain>
    </source>
</reference>
<dbReference type="Gene3D" id="1.20.1290.10">
    <property type="entry name" value="AhpD-like"/>
    <property type="match status" value="1"/>
</dbReference>
<evidence type="ECO:0000313" key="2">
    <source>
        <dbReference type="Proteomes" id="UP000297626"/>
    </source>
</evidence>
<sequence>MTLIGNGGVSDSLWGQVRKSSEEREIVQLLMAIAAINVWNRLAVSFTRAFRDKRPNNHATRPIGGMVGGPRAVCSSVGLRLFWEERAR</sequence>
<accession>A0A4R9BMC2</accession>
<name>A0A4R9BMC2_9MICO</name>
<comment type="caution">
    <text evidence="1">The sequence shown here is derived from an EMBL/GenBank/DDBJ whole genome shotgun (WGS) entry which is preliminary data.</text>
</comment>
<evidence type="ECO:0000313" key="1">
    <source>
        <dbReference type="EMBL" id="TFD86924.1"/>
    </source>
</evidence>
<dbReference type="RefSeq" id="WP_134529849.1">
    <property type="nucleotide sequence ID" value="NZ_SOHN01000012.1"/>
</dbReference>
<dbReference type="EMBL" id="SOHN01000012">
    <property type="protein sequence ID" value="TFD86924.1"/>
    <property type="molecule type" value="Genomic_DNA"/>
</dbReference>
<proteinExistence type="predicted"/>
<gene>
    <name evidence="1" type="ORF">E3T51_10830</name>
</gene>
<dbReference type="SUPFAM" id="SSF69118">
    <property type="entry name" value="AhpD-like"/>
    <property type="match status" value="1"/>
</dbReference>